<dbReference type="AlphaFoldDB" id="A0A9D4ADI9"/>
<keyword evidence="3" id="KW-1185">Reference proteome</keyword>
<dbReference type="EMBL" id="JAIQCV010000003">
    <property type="protein sequence ID" value="KAH1114102.1"/>
    <property type="molecule type" value="Genomic_DNA"/>
</dbReference>
<evidence type="ECO:0000256" key="1">
    <source>
        <dbReference type="SAM" id="MobiDB-lite"/>
    </source>
</evidence>
<evidence type="ECO:0000313" key="2">
    <source>
        <dbReference type="EMBL" id="KAH1114102.1"/>
    </source>
</evidence>
<protein>
    <submittedName>
        <fullName evidence="2">Uncharacterized protein</fullName>
    </submittedName>
</protein>
<accession>A0A9D4ADI9</accession>
<sequence length="124" mass="13720">MARSEDKSNLVNGRLRPEAPTLQLTLPRSRVNTQAQSSSNGQRSSCVPTLDLGVNDNDPVMDNVSGEPEKFINKEANPEAVEGTVSQALLRFLHQVARGQSNIGCHKSITERLPNCLWKYQHPK</sequence>
<organism evidence="2 3">
    <name type="scientific">Gossypium stocksii</name>
    <dbReference type="NCBI Taxonomy" id="47602"/>
    <lineage>
        <taxon>Eukaryota</taxon>
        <taxon>Viridiplantae</taxon>
        <taxon>Streptophyta</taxon>
        <taxon>Embryophyta</taxon>
        <taxon>Tracheophyta</taxon>
        <taxon>Spermatophyta</taxon>
        <taxon>Magnoliopsida</taxon>
        <taxon>eudicotyledons</taxon>
        <taxon>Gunneridae</taxon>
        <taxon>Pentapetalae</taxon>
        <taxon>rosids</taxon>
        <taxon>malvids</taxon>
        <taxon>Malvales</taxon>
        <taxon>Malvaceae</taxon>
        <taxon>Malvoideae</taxon>
        <taxon>Gossypium</taxon>
    </lineage>
</organism>
<feature type="region of interest" description="Disordered" evidence="1">
    <location>
        <begin position="1"/>
        <end position="55"/>
    </location>
</feature>
<feature type="compositionally biased region" description="Polar residues" evidence="1">
    <location>
        <begin position="22"/>
        <end position="47"/>
    </location>
</feature>
<comment type="caution">
    <text evidence="2">The sequence shown here is derived from an EMBL/GenBank/DDBJ whole genome shotgun (WGS) entry which is preliminary data.</text>
</comment>
<proteinExistence type="predicted"/>
<gene>
    <name evidence="2" type="ORF">J1N35_007480</name>
</gene>
<dbReference type="Proteomes" id="UP000828251">
    <property type="component" value="Unassembled WGS sequence"/>
</dbReference>
<name>A0A9D4ADI9_9ROSI</name>
<reference evidence="2 3" key="1">
    <citation type="journal article" date="2021" name="Plant Biotechnol. J.">
        <title>Multi-omics assisted identification of the key and species-specific regulatory components of drought-tolerant mechanisms in Gossypium stocksii.</title>
        <authorList>
            <person name="Yu D."/>
            <person name="Ke L."/>
            <person name="Zhang D."/>
            <person name="Wu Y."/>
            <person name="Sun Y."/>
            <person name="Mei J."/>
            <person name="Sun J."/>
            <person name="Sun Y."/>
        </authorList>
    </citation>
    <scope>NUCLEOTIDE SEQUENCE [LARGE SCALE GENOMIC DNA]</scope>
    <source>
        <strain evidence="3">cv. E1</strain>
        <tissue evidence="2">Leaf</tissue>
    </source>
</reference>
<dbReference type="OrthoDB" id="10580119at2759"/>
<evidence type="ECO:0000313" key="3">
    <source>
        <dbReference type="Proteomes" id="UP000828251"/>
    </source>
</evidence>